<evidence type="ECO:0000313" key="1">
    <source>
        <dbReference type="EMBL" id="CAJ0599559.1"/>
    </source>
</evidence>
<comment type="caution">
    <text evidence="1">The sequence shown here is derived from an EMBL/GenBank/DDBJ whole genome shotgun (WGS) entry which is preliminary data.</text>
</comment>
<dbReference type="AlphaFoldDB" id="A0AA36GWF8"/>
<dbReference type="Proteomes" id="UP001176961">
    <property type="component" value="Unassembled WGS sequence"/>
</dbReference>
<reference evidence="1" key="1">
    <citation type="submission" date="2023-07" db="EMBL/GenBank/DDBJ databases">
        <authorList>
            <consortium name="CYATHOMIX"/>
        </authorList>
    </citation>
    <scope>NUCLEOTIDE SEQUENCE</scope>
    <source>
        <strain evidence="1">N/A</strain>
    </source>
</reference>
<sequence length="82" mass="9413">MADVLSIPISGAIPMVTVNKVFKCLYDCDEQEENDPDRITCMRKCPLREIRECKKLCNAAFAYNERLRRKCLDGVPMTCLLL</sequence>
<proteinExistence type="predicted"/>
<accession>A0AA36GWF8</accession>
<gene>
    <name evidence="1" type="ORF">CYNAS_LOCUS11542</name>
</gene>
<protein>
    <submittedName>
        <fullName evidence="1">Uncharacterized protein</fullName>
    </submittedName>
</protein>
<organism evidence="1 2">
    <name type="scientific">Cylicocyclus nassatus</name>
    <name type="common">Nematode worm</name>
    <dbReference type="NCBI Taxonomy" id="53992"/>
    <lineage>
        <taxon>Eukaryota</taxon>
        <taxon>Metazoa</taxon>
        <taxon>Ecdysozoa</taxon>
        <taxon>Nematoda</taxon>
        <taxon>Chromadorea</taxon>
        <taxon>Rhabditida</taxon>
        <taxon>Rhabditina</taxon>
        <taxon>Rhabditomorpha</taxon>
        <taxon>Strongyloidea</taxon>
        <taxon>Strongylidae</taxon>
        <taxon>Cylicocyclus</taxon>
    </lineage>
</organism>
<name>A0AA36GWF8_CYLNA</name>
<dbReference type="EMBL" id="CATQJL010000223">
    <property type="protein sequence ID" value="CAJ0599559.1"/>
    <property type="molecule type" value="Genomic_DNA"/>
</dbReference>
<keyword evidence="2" id="KW-1185">Reference proteome</keyword>
<evidence type="ECO:0000313" key="2">
    <source>
        <dbReference type="Proteomes" id="UP001176961"/>
    </source>
</evidence>